<keyword evidence="17" id="KW-0732">Signal</keyword>
<keyword evidence="10 15" id="KW-0234">DNA repair</keyword>
<feature type="signal peptide" evidence="17">
    <location>
        <begin position="1"/>
        <end position="19"/>
    </location>
</feature>
<dbReference type="Pfam" id="PF00270">
    <property type="entry name" value="DEAD"/>
    <property type="match status" value="1"/>
</dbReference>
<dbReference type="InterPro" id="IPR001650">
    <property type="entry name" value="Helicase_C-like"/>
</dbReference>
<evidence type="ECO:0000256" key="6">
    <source>
        <dbReference type="ARBA" id="ARBA00022806"/>
    </source>
</evidence>
<dbReference type="InterPro" id="IPR033454">
    <property type="entry name" value="RecG_wedge"/>
</dbReference>
<dbReference type="SMART" id="SM00490">
    <property type="entry name" value="HELICc"/>
    <property type="match status" value="1"/>
</dbReference>
<evidence type="ECO:0000256" key="17">
    <source>
        <dbReference type="SAM" id="SignalP"/>
    </source>
</evidence>
<evidence type="ECO:0000256" key="14">
    <source>
        <dbReference type="ARBA" id="ARBA00048988"/>
    </source>
</evidence>
<dbReference type="GO" id="GO:0043138">
    <property type="term" value="F:3'-5' DNA helicase activity"/>
    <property type="evidence" value="ECO:0007669"/>
    <property type="project" value="UniProtKB-EC"/>
</dbReference>
<dbReference type="NCBIfam" id="NF008165">
    <property type="entry name" value="PRK10917.1-3"/>
    <property type="match status" value="1"/>
</dbReference>
<evidence type="ECO:0000256" key="15">
    <source>
        <dbReference type="RuleBase" id="RU363016"/>
    </source>
</evidence>
<feature type="compositionally biased region" description="Gly residues" evidence="16">
    <location>
        <begin position="28"/>
        <end position="40"/>
    </location>
</feature>
<dbReference type="InterPro" id="IPR011545">
    <property type="entry name" value="DEAD/DEAH_box_helicase_dom"/>
</dbReference>
<feature type="domain" description="Helicase ATP-binding" evidence="18">
    <location>
        <begin position="341"/>
        <end position="506"/>
    </location>
</feature>
<sequence length="757" mass="82603">MISRLRSAIPLLAARPILAAGVVPPSAGQGGRHPGGGDPGGSSVANGSPLGLATPITRIRGVGPFISNALERMGIRTVGELLAHYPRSHLDFATRTRICDLVPDRPVTIWGTIRRCEAFAPPRRPNLSINTVWVSDGTGSIAGRWFLATASRGQQEAWKRRFPAGHQILLSGVPKPDKKSGRLVFDRPEAEVLGPGEDDDNAESLHVGRIVPVYRLTEGLGQKALRRVVHEALEFAGPYLDDPLPPAILATYGLRSKAEALQGIHFPGTLEDRDSARSRLVFDELFWLQLGLAFKRAHLSDEGDGLILELRPGGYVDQLRDHLPFRLTDAQERVFTEILADLAREQPMNRLVQGDVGSGKTVVALLALLAAVDNGYQGALMAPTEILAEQHYHTFKKLLTPLKIEVALLLGKQTKKHRDVYLDALATGFCKIAVGTHALIQEGVKFQNLGLVVIDEQHRFGVRQRKLLRDKGGSDTTQVEVLTMTATPIPRTLAMAMYGDLDVSAIDELPPGRKPVTTRWLKGKTGRKHTWDLVKREVAAGRQAYVVFPLVEESEKLDLKSATQEYERLGAEELKGLRLGLLHGQMPPDDKEAAVHAFRNREIDVLVATTVVEVGVDVPNATVMVIENAERFGLSQLHQLRGRVGRGADESHCILLGDADSEGAKERLDVMCATQNGFVIAEKDLQLRGPGEFIGTRQSGIPDLMLADLRTDSEILEQARKAAFEVIAGDPGLEMHAALRDGMLDAYKANLSFLGIG</sequence>
<dbReference type="InterPro" id="IPR045562">
    <property type="entry name" value="RecG_dom3_C"/>
</dbReference>
<gene>
    <name evidence="20" type="primary">recG</name>
    <name evidence="20" type="ORF">FJZ00_02640</name>
</gene>
<dbReference type="EMBL" id="VGJX01000102">
    <property type="protein sequence ID" value="MBM3274024.1"/>
    <property type="molecule type" value="Genomic_DNA"/>
</dbReference>
<dbReference type="GO" id="GO:0006281">
    <property type="term" value="P:DNA repair"/>
    <property type="evidence" value="ECO:0007669"/>
    <property type="project" value="UniProtKB-UniRule"/>
</dbReference>
<evidence type="ECO:0000256" key="12">
    <source>
        <dbReference type="ARBA" id="ARBA00034617"/>
    </source>
</evidence>
<reference evidence="20 21" key="1">
    <citation type="submission" date="2019-03" db="EMBL/GenBank/DDBJ databases">
        <title>Lake Tanganyika Metagenome-Assembled Genomes (MAGs).</title>
        <authorList>
            <person name="Tran P."/>
        </authorList>
    </citation>
    <scope>NUCLEOTIDE SEQUENCE [LARGE SCALE GENOMIC DNA]</scope>
    <source>
        <strain evidence="20">K_DeepCast_65m_m2_236</strain>
    </source>
</reference>
<dbReference type="CDD" id="cd04488">
    <property type="entry name" value="RecG_wedge_OBF"/>
    <property type="match status" value="1"/>
</dbReference>
<evidence type="ECO:0000256" key="11">
    <source>
        <dbReference type="ARBA" id="ARBA00023235"/>
    </source>
</evidence>
<dbReference type="PROSITE" id="PS51192">
    <property type="entry name" value="HELICASE_ATP_BIND_1"/>
    <property type="match status" value="1"/>
</dbReference>
<dbReference type="AlphaFoldDB" id="A0A938BM88"/>
<dbReference type="Pfam" id="PF00271">
    <property type="entry name" value="Helicase_C"/>
    <property type="match status" value="1"/>
</dbReference>
<comment type="catalytic activity">
    <reaction evidence="14 15">
        <text>ATP + H2O = ADP + phosphate + H(+)</text>
        <dbReference type="Rhea" id="RHEA:13065"/>
        <dbReference type="ChEBI" id="CHEBI:15377"/>
        <dbReference type="ChEBI" id="CHEBI:15378"/>
        <dbReference type="ChEBI" id="CHEBI:30616"/>
        <dbReference type="ChEBI" id="CHEBI:43474"/>
        <dbReference type="ChEBI" id="CHEBI:456216"/>
        <dbReference type="EC" id="5.6.2.4"/>
    </reaction>
</comment>
<evidence type="ECO:0000256" key="4">
    <source>
        <dbReference type="ARBA" id="ARBA00022763"/>
    </source>
</evidence>
<dbReference type="InterPro" id="IPR047112">
    <property type="entry name" value="RecG/Mfd"/>
</dbReference>
<name>A0A938BM88_9BACT</name>
<comment type="caution">
    <text evidence="20">The sequence shown here is derived from an EMBL/GenBank/DDBJ whole genome shotgun (WGS) entry which is preliminary data.</text>
</comment>
<dbReference type="Proteomes" id="UP000703893">
    <property type="component" value="Unassembled WGS sequence"/>
</dbReference>
<dbReference type="NCBIfam" id="NF008168">
    <property type="entry name" value="PRK10917.2-2"/>
    <property type="match status" value="1"/>
</dbReference>
<organism evidence="20 21">
    <name type="scientific">Candidatus Tanganyikabacteria bacterium</name>
    <dbReference type="NCBI Taxonomy" id="2961651"/>
    <lineage>
        <taxon>Bacteria</taxon>
        <taxon>Bacillati</taxon>
        <taxon>Candidatus Sericytochromatia</taxon>
        <taxon>Candidatus Tanganyikabacteria</taxon>
    </lineage>
</organism>
<dbReference type="Gene3D" id="3.40.50.300">
    <property type="entry name" value="P-loop containing nucleotide triphosphate hydrolases"/>
    <property type="match status" value="2"/>
</dbReference>
<keyword evidence="7 15" id="KW-0067">ATP-binding</keyword>
<proteinExistence type="inferred from homology"/>
<dbReference type="GO" id="GO:0016787">
    <property type="term" value="F:hydrolase activity"/>
    <property type="evidence" value="ECO:0007669"/>
    <property type="project" value="UniProtKB-KW"/>
</dbReference>
<keyword evidence="4 15" id="KW-0227">DNA damage</keyword>
<keyword evidence="8" id="KW-0238">DNA-binding</keyword>
<evidence type="ECO:0000256" key="10">
    <source>
        <dbReference type="ARBA" id="ARBA00023204"/>
    </source>
</evidence>
<dbReference type="GO" id="GO:0006310">
    <property type="term" value="P:DNA recombination"/>
    <property type="evidence" value="ECO:0007669"/>
    <property type="project" value="UniProtKB-UniRule"/>
</dbReference>
<keyword evidence="5 15" id="KW-0378">Hydrolase</keyword>
<feature type="region of interest" description="Disordered" evidence="16">
    <location>
        <begin position="24"/>
        <end position="47"/>
    </location>
</feature>
<keyword evidence="9 15" id="KW-0233">DNA recombination</keyword>
<feature type="chain" id="PRO_5037805517" description="ATP-dependent DNA helicase RecG" evidence="17">
    <location>
        <begin position="20"/>
        <end position="757"/>
    </location>
</feature>
<evidence type="ECO:0000259" key="18">
    <source>
        <dbReference type="PROSITE" id="PS51192"/>
    </source>
</evidence>
<evidence type="ECO:0000256" key="7">
    <source>
        <dbReference type="ARBA" id="ARBA00022840"/>
    </source>
</evidence>
<evidence type="ECO:0000256" key="13">
    <source>
        <dbReference type="ARBA" id="ARBA00034808"/>
    </source>
</evidence>
<dbReference type="GO" id="GO:0003677">
    <property type="term" value="F:DNA binding"/>
    <property type="evidence" value="ECO:0007669"/>
    <property type="project" value="UniProtKB-KW"/>
</dbReference>
<dbReference type="InterPro" id="IPR027417">
    <property type="entry name" value="P-loop_NTPase"/>
</dbReference>
<dbReference type="SUPFAM" id="SSF52540">
    <property type="entry name" value="P-loop containing nucleoside triphosphate hydrolases"/>
    <property type="match status" value="2"/>
</dbReference>
<accession>A0A938BM88</accession>
<evidence type="ECO:0000256" key="1">
    <source>
        <dbReference type="ARBA" id="ARBA00007504"/>
    </source>
</evidence>
<comment type="catalytic activity">
    <reaction evidence="12 15">
        <text>Couples ATP hydrolysis with the unwinding of duplex DNA by translocating in the 3'-5' direction.</text>
        <dbReference type="EC" id="5.6.2.4"/>
    </reaction>
</comment>
<dbReference type="Pfam" id="PF17191">
    <property type="entry name" value="RecG_wedge"/>
    <property type="match status" value="1"/>
</dbReference>
<dbReference type="CDD" id="cd17992">
    <property type="entry name" value="DEXHc_RecG"/>
    <property type="match status" value="1"/>
</dbReference>
<dbReference type="InterPro" id="IPR014001">
    <property type="entry name" value="Helicase_ATP-bd"/>
</dbReference>
<dbReference type="InterPro" id="IPR012340">
    <property type="entry name" value="NA-bd_OB-fold"/>
</dbReference>
<evidence type="ECO:0000256" key="5">
    <source>
        <dbReference type="ARBA" id="ARBA00022801"/>
    </source>
</evidence>
<dbReference type="PROSITE" id="PS51194">
    <property type="entry name" value="HELICASE_CTER"/>
    <property type="match status" value="1"/>
</dbReference>
<dbReference type="Gene3D" id="2.40.50.140">
    <property type="entry name" value="Nucleic acid-binding proteins"/>
    <property type="match status" value="1"/>
</dbReference>
<dbReference type="PANTHER" id="PTHR47964">
    <property type="entry name" value="ATP-DEPENDENT DNA HELICASE HOMOLOG RECG, CHLOROPLASTIC"/>
    <property type="match status" value="1"/>
</dbReference>
<dbReference type="PANTHER" id="PTHR47964:SF1">
    <property type="entry name" value="ATP-DEPENDENT DNA HELICASE HOMOLOG RECG, CHLOROPLASTIC"/>
    <property type="match status" value="1"/>
</dbReference>
<dbReference type="InterPro" id="IPR004609">
    <property type="entry name" value="ATP-dep_DNA_helicase_RecG"/>
</dbReference>
<keyword evidence="11" id="KW-0413">Isomerase</keyword>
<keyword evidence="3 15" id="KW-0547">Nucleotide-binding</keyword>
<evidence type="ECO:0000256" key="16">
    <source>
        <dbReference type="SAM" id="MobiDB-lite"/>
    </source>
</evidence>
<keyword evidence="6 15" id="KW-0347">Helicase</keyword>
<evidence type="ECO:0000256" key="2">
    <source>
        <dbReference type="ARBA" id="ARBA00017846"/>
    </source>
</evidence>
<evidence type="ECO:0000313" key="20">
    <source>
        <dbReference type="EMBL" id="MBM3274024.1"/>
    </source>
</evidence>
<dbReference type="Pfam" id="PF19833">
    <property type="entry name" value="RecG_dom3_C"/>
    <property type="match status" value="1"/>
</dbReference>
<feature type="domain" description="Helicase C-terminal" evidence="19">
    <location>
        <begin position="532"/>
        <end position="686"/>
    </location>
</feature>
<evidence type="ECO:0000256" key="8">
    <source>
        <dbReference type="ARBA" id="ARBA00023125"/>
    </source>
</evidence>
<comment type="similarity">
    <text evidence="1 15">Belongs to the helicase family. RecG subfamily.</text>
</comment>
<dbReference type="GO" id="GO:0005524">
    <property type="term" value="F:ATP binding"/>
    <property type="evidence" value="ECO:0007669"/>
    <property type="project" value="UniProtKB-KW"/>
</dbReference>
<evidence type="ECO:0000256" key="3">
    <source>
        <dbReference type="ARBA" id="ARBA00022741"/>
    </source>
</evidence>
<evidence type="ECO:0000256" key="9">
    <source>
        <dbReference type="ARBA" id="ARBA00023172"/>
    </source>
</evidence>
<evidence type="ECO:0000259" key="19">
    <source>
        <dbReference type="PROSITE" id="PS51194"/>
    </source>
</evidence>
<dbReference type="NCBIfam" id="TIGR00643">
    <property type="entry name" value="recG"/>
    <property type="match status" value="1"/>
</dbReference>
<protein>
    <recommendedName>
        <fullName evidence="2 15">ATP-dependent DNA helicase RecG</fullName>
        <ecNumber evidence="13 15">5.6.2.4</ecNumber>
    </recommendedName>
</protein>
<evidence type="ECO:0000313" key="21">
    <source>
        <dbReference type="Proteomes" id="UP000703893"/>
    </source>
</evidence>
<dbReference type="EC" id="5.6.2.4" evidence="13 15"/>
<comment type="function">
    <text evidence="15">Plays a critical role in recombination and DNA repair. Helps process Holliday junction intermediates to mature products by catalyzing branch migration. Has replication fork regression activity, unwinds stalled or blocked replication forks to make a HJ that can be resolved. Has a DNA unwinding activity characteristic of a DNA helicase with 3'-5' polarity.</text>
</comment>
<dbReference type="SUPFAM" id="SSF50249">
    <property type="entry name" value="Nucleic acid-binding proteins"/>
    <property type="match status" value="1"/>
</dbReference>
<dbReference type="SMART" id="SM00487">
    <property type="entry name" value="DEXDc"/>
    <property type="match status" value="1"/>
</dbReference>